<comment type="function">
    <text evidence="5">Could be a nuclease involved in processing of the 5'-end of pre-16S rRNA.</text>
</comment>
<accession>A0ABN0CYK3</accession>
<dbReference type="SMART" id="SM00732">
    <property type="entry name" value="YqgFc"/>
    <property type="match status" value="1"/>
</dbReference>
<comment type="caution">
    <text evidence="7">The sequence shown here is derived from an EMBL/GenBank/DDBJ whole genome shotgun (WGS) entry which is preliminary data.</text>
</comment>
<feature type="domain" description="YqgF/RNase H-like" evidence="6">
    <location>
        <begin position="3"/>
        <end position="104"/>
    </location>
</feature>
<evidence type="ECO:0000256" key="2">
    <source>
        <dbReference type="ARBA" id="ARBA00022517"/>
    </source>
</evidence>
<dbReference type="NCBIfam" id="TIGR00250">
    <property type="entry name" value="RNAse_H_YqgF"/>
    <property type="match status" value="1"/>
</dbReference>
<protein>
    <recommendedName>
        <fullName evidence="5">Putative pre-16S rRNA nuclease</fullName>
        <ecNumber evidence="5">3.1.-.-</ecNumber>
    </recommendedName>
</protein>
<evidence type="ECO:0000256" key="3">
    <source>
        <dbReference type="ARBA" id="ARBA00022722"/>
    </source>
</evidence>
<dbReference type="PANTHER" id="PTHR33317">
    <property type="entry name" value="POLYNUCLEOTIDYL TRANSFERASE, RIBONUCLEASE H-LIKE SUPERFAMILY PROTEIN"/>
    <property type="match status" value="1"/>
</dbReference>
<evidence type="ECO:0000256" key="5">
    <source>
        <dbReference type="HAMAP-Rule" id="MF_00651"/>
    </source>
</evidence>
<name>A0ABN0CYK3_9FIRM</name>
<dbReference type="EC" id="3.1.-.-" evidence="5"/>
<keyword evidence="1 5" id="KW-0963">Cytoplasm</keyword>
<dbReference type="InterPro" id="IPR037027">
    <property type="entry name" value="YqgF/RNaseH-like_dom_sf"/>
</dbReference>
<organism evidence="7 8">
    <name type="scientific">Megasphaera lornae</name>
    <dbReference type="NCBI Taxonomy" id="1000568"/>
    <lineage>
        <taxon>Bacteria</taxon>
        <taxon>Bacillati</taxon>
        <taxon>Bacillota</taxon>
        <taxon>Negativicutes</taxon>
        <taxon>Veillonellales</taxon>
        <taxon>Veillonellaceae</taxon>
        <taxon>Megasphaera</taxon>
    </lineage>
</organism>
<evidence type="ECO:0000313" key="8">
    <source>
        <dbReference type="Proteomes" id="UP000004018"/>
    </source>
</evidence>
<sequence>MRMRILGLDIGSKTIGVACSDALGITAQGITTIQRKTAKDDWQRLQALATERWVTRMVVGRPRHMNGEDSENVKQIEAFITYLKRQMPAMEFVYWDERLTTMMARQVLMAGGVRREKRKQFVDKMAAILILQNYLDAQGNTLL</sequence>
<keyword evidence="4 5" id="KW-0378">Hydrolase</keyword>
<dbReference type="PANTHER" id="PTHR33317:SF4">
    <property type="entry name" value="POLYNUCLEOTIDYL TRANSFERASE, RIBONUCLEASE H-LIKE SUPERFAMILY PROTEIN"/>
    <property type="match status" value="1"/>
</dbReference>
<comment type="subcellular location">
    <subcellularLocation>
        <location evidence="5">Cytoplasm</location>
    </subcellularLocation>
</comment>
<dbReference type="Pfam" id="PF03652">
    <property type="entry name" value="RuvX"/>
    <property type="match status" value="1"/>
</dbReference>
<evidence type="ECO:0000256" key="1">
    <source>
        <dbReference type="ARBA" id="ARBA00022490"/>
    </source>
</evidence>
<evidence type="ECO:0000256" key="4">
    <source>
        <dbReference type="ARBA" id="ARBA00022801"/>
    </source>
</evidence>
<dbReference type="InterPro" id="IPR006641">
    <property type="entry name" value="YqgF/RNaseH-like_dom"/>
</dbReference>
<proteinExistence type="inferred from homology"/>
<reference evidence="7 8" key="1">
    <citation type="submission" date="2011-04" db="EMBL/GenBank/DDBJ databases">
        <authorList>
            <person name="Harkins D.M."/>
            <person name="Madupu R."/>
            <person name="Durkin A.S."/>
            <person name="Torralba M."/>
            <person name="Methe B."/>
            <person name="Sutton G.G."/>
            <person name="Nelson K.E."/>
        </authorList>
    </citation>
    <scope>NUCLEOTIDE SEQUENCE [LARGE SCALE GENOMIC DNA]</scope>
    <source>
        <strain evidence="7 8">UPII 199-6</strain>
    </source>
</reference>
<dbReference type="HAMAP" id="MF_00651">
    <property type="entry name" value="Nuclease_YqgF"/>
    <property type="match status" value="1"/>
</dbReference>
<dbReference type="InterPro" id="IPR005227">
    <property type="entry name" value="YqgF"/>
</dbReference>
<keyword evidence="3 5" id="KW-0540">Nuclease</keyword>
<comment type="similarity">
    <text evidence="5">Belongs to the YqgF HJR family.</text>
</comment>
<dbReference type="CDD" id="cd16964">
    <property type="entry name" value="YqgF"/>
    <property type="match status" value="1"/>
</dbReference>
<dbReference type="SUPFAM" id="SSF53098">
    <property type="entry name" value="Ribonuclease H-like"/>
    <property type="match status" value="1"/>
</dbReference>
<dbReference type="Gene3D" id="3.30.420.140">
    <property type="entry name" value="YqgF/RNase H-like domain"/>
    <property type="match status" value="1"/>
</dbReference>
<dbReference type="InterPro" id="IPR012337">
    <property type="entry name" value="RNaseH-like_sf"/>
</dbReference>
<evidence type="ECO:0000259" key="6">
    <source>
        <dbReference type="SMART" id="SM00732"/>
    </source>
</evidence>
<dbReference type="EMBL" id="AFIJ01000045">
    <property type="protein sequence ID" value="EGL35085.1"/>
    <property type="molecule type" value="Genomic_DNA"/>
</dbReference>
<evidence type="ECO:0000313" key="7">
    <source>
        <dbReference type="EMBL" id="EGL35085.1"/>
    </source>
</evidence>
<gene>
    <name evidence="7" type="ORF">HMPREF1039_0654</name>
</gene>
<keyword evidence="8" id="KW-1185">Reference proteome</keyword>
<keyword evidence="2 5" id="KW-0690">Ribosome biogenesis</keyword>
<dbReference type="Proteomes" id="UP000004018">
    <property type="component" value="Unassembled WGS sequence"/>
</dbReference>